<name>A0A506PUP7_9GAMM</name>
<keyword evidence="3" id="KW-1185">Reference proteome</keyword>
<evidence type="ECO:0000259" key="1">
    <source>
        <dbReference type="SMART" id="SM00860"/>
    </source>
</evidence>
<accession>A0A506PUP7</accession>
<dbReference type="Gene3D" id="3.40.1580.10">
    <property type="entry name" value="SMI1/KNR4-like"/>
    <property type="match status" value="1"/>
</dbReference>
<dbReference type="Pfam" id="PF09346">
    <property type="entry name" value="SMI1_KNR4"/>
    <property type="match status" value="1"/>
</dbReference>
<evidence type="ECO:0000313" key="3">
    <source>
        <dbReference type="Proteomes" id="UP000317747"/>
    </source>
</evidence>
<evidence type="ECO:0000313" key="2">
    <source>
        <dbReference type="EMBL" id="TPV37259.1"/>
    </source>
</evidence>
<dbReference type="EMBL" id="VHJA01000074">
    <property type="protein sequence ID" value="TPV37259.1"/>
    <property type="molecule type" value="Genomic_DNA"/>
</dbReference>
<comment type="caution">
    <text evidence="2">The sequence shown here is derived from an EMBL/GenBank/DDBJ whole genome shotgun (WGS) entry which is preliminary data.</text>
</comment>
<sequence>MTKILDSKDMVSEQELVNVEKQLNIKLPDSYRDFLKKHNGGYPQPDGFDFASGDDGSSVDKFLEISDSKNASLMNFFNKYKNRIPKNYVPIAIDPGGNLILIGVNGEKAEVYFWDHENEVDDGDVPGMENMHLIALSFYDFINNLYEIEV</sequence>
<organism evidence="2 3">
    <name type="scientific">Pantoea deleyi</name>
    <dbReference type="NCBI Taxonomy" id="470932"/>
    <lineage>
        <taxon>Bacteria</taxon>
        <taxon>Pseudomonadati</taxon>
        <taxon>Pseudomonadota</taxon>
        <taxon>Gammaproteobacteria</taxon>
        <taxon>Enterobacterales</taxon>
        <taxon>Erwiniaceae</taxon>
        <taxon>Pantoea</taxon>
    </lineage>
</organism>
<dbReference type="SMART" id="SM00860">
    <property type="entry name" value="SMI1_KNR4"/>
    <property type="match status" value="1"/>
</dbReference>
<reference evidence="2 3" key="1">
    <citation type="submission" date="2019-06" db="EMBL/GenBank/DDBJ databases">
        <title>Taxogenomics and systematics of the genus Pantoea.</title>
        <authorList>
            <person name="Tambong J.T."/>
        </authorList>
    </citation>
    <scope>NUCLEOTIDE SEQUENCE [LARGE SCALE GENOMIC DNA]</scope>
    <source>
        <strain evidence="2 3">LMG 24200</strain>
    </source>
</reference>
<dbReference type="RefSeq" id="WP_128086779.1">
    <property type="nucleotide sequence ID" value="NZ_CP071405.1"/>
</dbReference>
<dbReference type="AlphaFoldDB" id="A0A506PUP7"/>
<dbReference type="InterPro" id="IPR037883">
    <property type="entry name" value="Knr4/Smi1-like_sf"/>
</dbReference>
<dbReference type="SUPFAM" id="SSF160631">
    <property type="entry name" value="SMI1/KNR4-like"/>
    <property type="match status" value="1"/>
</dbReference>
<feature type="domain" description="Knr4/Smi1-like" evidence="1">
    <location>
        <begin position="10"/>
        <end position="144"/>
    </location>
</feature>
<proteinExistence type="predicted"/>
<dbReference type="InterPro" id="IPR018958">
    <property type="entry name" value="Knr4/Smi1-like_dom"/>
</dbReference>
<dbReference type="Proteomes" id="UP000317747">
    <property type="component" value="Unassembled WGS sequence"/>
</dbReference>
<protein>
    <submittedName>
        <fullName evidence="2">SMI1/KNR4 family protein</fullName>
    </submittedName>
</protein>
<dbReference type="OrthoDB" id="4103969at2"/>
<gene>
    <name evidence="2" type="ORF">FJW01_19415</name>
</gene>